<keyword evidence="1" id="KW-0175">Coiled coil</keyword>
<gene>
    <name evidence="2" type="ORF">OBE_10683</name>
</gene>
<name>K1SP89_9ZZZZ</name>
<dbReference type="PANTHER" id="PTHR35794:SF1">
    <property type="entry name" value="CELL CYCLE PROTEIN GPSB"/>
    <property type="match status" value="1"/>
</dbReference>
<dbReference type="EMBL" id="AJWZ01007343">
    <property type="protein sequence ID" value="EKC57179.1"/>
    <property type="molecule type" value="Genomic_DNA"/>
</dbReference>
<dbReference type="Pfam" id="PF05103">
    <property type="entry name" value="DivIVA"/>
    <property type="match status" value="1"/>
</dbReference>
<dbReference type="PANTHER" id="PTHR35794">
    <property type="entry name" value="CELL DIVISION PROTEIN DIVIVA"/>
    <property type="match status" value="1"/>
</dbReference>
<comment type="caution">
    <text evidence="2">The sequence shown here is derived from an EMBL/GenBank/DDBJ whole genome shotgun (WGS) entry which is preliminary data.</text>
</comment>
<evidence type="ECO:0000313" key="2">
    <source>
        <dbReference type="EMBL" id="EKC57179.1"/>
    </source>
</evidence>
<reference evidence="2" key="1">
    <citation type="journal article" date="2013" name="Environ. Microbiol.">
        <title>Microbiota from the distal guts of lean and obese adolescents exhibit partial functional redundancy besides clear differences in community structure.</title>
        <authorList>
            <person name="Ferrer M."/>
            <person name="Ruiz A."/>
            <person name="Lanza F."/>
            <person name="Haange S.B."/>
            <person name="Oberbach A."/>
            <person name="Till H."/>
            <person name="Bargiela R."/>
            <person name="Campoy C."/>
            <person name="Segura M.T."/>
            <person name="Richter M."/>
            <person name="von Bergen M."/>
            <person name="Seifert J."/>
            <person name="Suarez A."/>
        </authorList>
    </citation>
    <scope>NUCLEOTIDE SEQUENCE</scope>
</reference>
<feature type="coiled-coil region" evidence="1">
    <location>
        <begin position="34"/>
        <end position="61"/>
    </location>
</feature>
<protein>
    <submittedName>
        <fullName evidence="2">Cell-division initiation protein DivIVA</fullName>
    </submittedName>
</protein>
<sequence length="151" mass="17676">MEKFNYEPNGYNRKEVNQFISDVIDQTSGIVKKYTEQKEKIHQQEAEISKLREEVEHYHRIESNLKDTIIRAEHTADHIKYLAEQDSDIIVKDAKNSASRIVNEALIKAEKIDNQTDIANKNLKIFKRKLKILLEQQAAIIDEIEDIEILD</sequence>
<organism evidence="2">
    <name type="scientific">human gut metagenome</name>
    <dbReference type="NCBI Taxonomy" id="408170"/>
    <lineage>
        <taxon>unclassified sequences</taxon>
        <taxon>metagenomes</taxon>
        <taxon>organismal metagenomes</taxon>
    </lineage>
</organism>
<dbReference type="AlphaFoldDB" id="K1SP89"/>
<evidence type="ECO:0000256" key="1">
    <source>
        <dbReference type="SAM" id="Coils"/>
    </source>
</evidence>
<accession>K1SP89</accession>
<dbReference type="InterPro" id="IPR007793">
    <property type="entry name" value="DivIVA_fam"/>
</dbReference>
<proteinExistence type="predicted"/>